<dbReference type="InterPro" id="IPR011990">
    <property type="entry name" value="TPR-like_helical_dom_sf"/>
</dbReference>
<evidence type="ECO:0000313" key="2">
    <source>
        <dbReference type="Proteomes" id="UP000249304"/>
    </source>
</evidence>
<proteinExistence type="predicted"/>
<dbReference type="EMBL" id="POUD01000369">
    <property type="protein sequence ID" value="PZG04932.1"/>
    <property type="molecule type" value="Genomic_DNA"/>
</dbReference>
<protein>
    <submittedName>
        <fullName evidence="1">Transcriptional regulator</fullName>
    </submittedName>
</protein>
<comment type="caution">
    <text evidence="1">The sequence shown here is derived from an EMBL/GenBank/DDBJ whole genome shotgun (WGS) entry which is preliminary data.</text>
</comment>
<gene>
    <name evidence="1" type="ORF">C1J01_44060</name>
</gene>
<dbReference type="AlphaFoldDB" id="A0A2W2CYX0"/>
<reference evidence="1 2" key="1">
    <citation type="submission" date="2018-01" db="EMBL/GenBank/DDBJ databases">
        <title>Draft genome sequence of Nonomuraea sp. KC333.</title>
        <authorList>
            <person name="Sahin N."/>
            <person name="Saygin H."/>
            <person name="Ay H."/>
        </authorList>
    </citation>
    <scope>NUCLEOTIDE SEQUENCE [LARGE SCALE GENOMIC DNA]</scope>
    <source>
        <strain evidence="1 2">KC333</strain>
    </source>
</reference>
<dbReference type="SMART" id="SM00028">
    <property type="entry name" value="TPR"/>
    <property type="match status" value="3"/>
</dbReference>
<dbReference type="Proteomes" id="UP000249304">
    <property type="component" value="Unassembled WGS sequence"/>
</dbReference>
<dbReference type="Gene3D" id="1.25.40.10">
    <property type="entry name" value="Tetratricopeptide repeat domain"/>
    <property type="match status" value="1"/>
</dbReference>
<accession>A0A2W2CYX0</accession>
<keyword evidence="2" id="KW-1185">Reference proteome</keyword>
<dbReference type="InterPro" id="IPR019734">
    <property type="entry name" value="TPR_rpt"/>
</dbReference>
<evidence type="ECO:0000313" key="1">
    <source>
        <dbReference type="EMBL" id="PZG04932.1"/>
    </source>
</evidence>
<sequence>MATRKEKVTRWIAGAAVPQVTAQLAMADVFGVPEREVYARGWAHWLLAASDDDRALWESPWTPAGSVTVLDMVGGPVDRRGFLIASTGTLAGLAAQWATAKPALAVRGGRRIGAEVVTQLDARLAALRLLDDEIGSAHVYEAATTEIRLIRSLLKQTSHSEQVGRRLYGAAAEACRLAGWCAYDNGNHADAERHFIAALRSAASAGDDTIGALTIAFWANLRYAGGDPRGALDLLDGALASRRISSPRVVALLDVRRARAYSLAGEPVQAYRAVESAFASYDKAAPAGQDLPALYWLNAGEVHQSAGSAALSLGEPRRALEHFEAALHGDDPYDTRQEARGAAIYLARRSEAHLALGDLDAAVEVAEQVVRLMGGVESARGTSALEDLRGGLLDHKEVPVVRNFLELTA</sequence>
<name>A0A2W2CYX0_9ACTN</name>
<dbReference type="OrthoDB" id="3213425at2"/>
<organism evidence="1 2">
    <name type="scientific">Nonomuraea aridisoli</name>
    <dbReference type="NCBI Taxonomy" id="2070368"/>
    <lineage>
        <taxon>Bacteria</taxon>
        <taxon>Bacillati</taxon>
        <taxon>Actinomycetota</taxon>
        <taxon>Actinomycetes</taxon>
        <taxon>Streptosporangiales</taxon>
        <taxon>Streptosporangiaceae</taxon>
        <taxon>Nonomuraea</taxon>
    </lineage>
</organism>
<dbReference type="SUPFAM" id="SSF48452">
    <property type="entry name" value="TPR-like"/>
    <property type="match status" value="1"/>
</dbReference>